<organism evidence="4 5">
    <name type="scientific">Candidatus Egerieisoma faecipullorum</name>
    <dbReference type="NCBI Taxonomy" id="2840963"/>
    <lineage>
        <taxon>Bacteria</taxon>
        <taxon>Bacillati</taxon>
        <taxon>Bacillota</taxon>
        <taxon>Clostridia</taxon>
        <taxon>Eubacteriales</taxon>
        <taxon>Clostridiaceae</taxon>
        <taxon>Clostridiaceae incertae sedis</taxon>
        <taxon>Candidatus Egerieisoma</taxon>
    </lineage>
</organism>
<keyword evidence="2" id="KW-0472">Membrane</keyword>
<accession>A0A9D1IBR8</accession>
<feature type="transmembrane region" description="Helical" evidence="2">
    <location>
        <begin position="301"/>
        <end position="322"/>
    </location>
</feature>
<name>A0A9D1IBR8_9CLOT</name>
<feature type="region of interest" description="Disordered" evidence="1">
    <location>
        <begin position="255"/>
        <end position="292"/>
    </location>
</feature>
<evidence type="ECO:0000256" key="2">
    <source>
        <dbReference type="SAM" id="Phobius"/>
    </source>
</evidence>
<reference evidence="4" key="1">
    <citation type="submission" date="2020-10" db="EMBL/GenBank/DDBJ databases">
        <authorList>
            <person name="Gilroy R."/>
        </authorList>
    </citation>
    <scope>NUCLEOTIDE SEQUENCE</scope>
    <source>
        <strain evidence="4">CHK195-4489</strain>
    </source>
</reference>
<proteinExistence type="predicted"/>
<feature type="chain" id="PRO_5039326251" evidence="3">
    <location>
        <begin position="26"/>
        <end position="327"/>
    </location>
</feature>
<dbReference type="Proteomes" id="UP000824089">
    <property type="component" value="Unassembled WGS sequence"/>
</dbReference>
<feature type="compositionally biased region" description="Low complexity" evidence="1">
    <location>
        <begin position="257"/>
        <end position="291"/>
    </location>
</feature>
<evidence type="ECO:0000256" key="3">
    <source>
        <dbReference type="SAM" id="SignalP"/>
    </source>
</evidence>
<comment type="caution">
    <text evidence="4">The sequence shown here is derived from an EMBL/GenBank/DDBJ whole genome shotgun (WGS) entry which is preliminary data.</text>
</comment>
<evidence type="ECO:0000313" key="4">
    <source>
        <dbReference type="EMBL" id="HIU30520.1"/>
    </source>
</evidence>
<feature type="signal peptide" evidence="3">
    <location>
        <begin position="1"/>
        <end position="25"/>
    </location>
</feature>
<keyword evidence="2" id="KW-1133">Transmembrane helix</keyword>
<dbReference type="EMBL" id="DVMM01000212">
    <property type="protein sequence ID" value="HIU30520.1"/>
    <property type="molecule type" value="Genomic_DNA"/>
</dbReference>
<keyword evidence="2" id="KW-0812">Transmembrane</keyword>
<gene>
    <name evidence="4" type="ORF">IAD50_09535</name>
</gene>
<dbReference type="AlphaFoldDB" id="A0A9D1IBR8"/>
<keyword evidence="3" id="KW-0732">Signal</keyword>
<evidence type="ECO:0000256" key="1">
    <source>
        <dbReference type="SAM" id="MobiDB-lite"/>
    </source>
</evidence>
<evidence type="ECO:0000313" key="5">
    <source>
        <dbReference type="Proteomes" id="UP000824089"/>
    </source>
</evidence>
<reference evidence="4" key="2">
    <citation type="journal article" date="2021" name="PeerJ">
        <title>Extensive microbial diversity within the chicken gut microbiome revealed by metagenomics and culture.</title>
        <authorList>
            <person name="Gilroy R."/>
            <person name="Ravi A."/>
            <person name="Getino M."/>
            <person name="Pursley I."/>
            <person name="Horton D.L."/>
            <person name="Alikhan N.F."/>
            <person name="Baker D."/>
            <person name="Gharbi K."/>
            <person name="Hall N."/>
            <person name="Watson M."/>
            <person name="Adriaenssens E.M."/>
            <person name="Foster-Nyarko E."/>
            <person name="Jarju S."/>
            <person name="Secka A."/>
            <person name="Antonio M."/>
            <person name="Oren A."/>
            <person name="Chaudhuri R.R."/>
            <person name="La Ragione R."/>
            <person name="Hildebrand F."/>
            <person name="Pallen M.J."/>
        </authorList>
    </citation>
    <scope>NUCLEOTIDE SEQUENCE</scope>
    <source>
        <strain evidence="4">CHK195-4489</strain>
    </source>
</reference>
<protein>
    <submittedName>
        <fullName evidence="4">Uncharacterized protein</fullName>
    </submittedName>
</protein>
<sequence>MKKICAIIISVTMLLAAMGILTVGAEDESYTYERYDDLLADVIYQDFEDLEAMEDYATGDFAPYTIEGSGAFGFFSYCNGSSSLMVTNENPISGDQSLMIKDFLDGRKWSIDQAAPFDGDAYVVEFKIRIDAMPAGGKFAFKVSDVNSPEKDSESESGPILSFKNVDGTLGLYNFADKLVAELETERVYSVAVVCETLSTDCFLFLDGEYVPDSKAEFSAEFAQPSAFRFDLRGSGTIIALDDLVADGCEVDKVGGATPTPEATEAPTESQTASSATATPKPAAATSPAADSDTEGGFPTWAVVLIVVGVVVIVAAVAGIVVKKKKK</sequence>